<feature type="transmembrane region" description="Helical" evidence="1">
    <location>
        <begin position="68"/>
        <end position="94"/>
    </location>
</feature>
<protein>
    <submittedName>
        <fullName evidence="2">Uncharacterized protein</fullName>
    </submittedName>
</protein>
<evidence type="ECO:0000256" key="1">
    <source>
        <dbReference type="SAM" id="Phobius"/>
    </source>
</evidence>
<dbReference type="RefSeq" id="WP_181580328.1">
    <property type="nucleotide sequence ID" value="NZ_CP059399.1"/>
</dbReference>
<keyword evidence="1" id="KW-0812">Transmembrane</keyword>
<organism evidence="2 3">
    <name type="scientific">Nocardia huaxiensis</name>
    <dbReference type="NCBI Taxonomy" id="2755382"/>
    <lineage>
        <taxon>Bacteria</taxon>
        <taxon>Bacillati</taxon>
        <taxon>Actinomycetota</taxon>
        <taxon>Actinomycetes</taxon>
        <taxon>Mycobacteriales</taxon>
        <taxon>Nocardiaceae</taxon>
        <taxon>Nocardia</taxon>
    </lineage>
</organism>
<keyword evidence="1" id="KW-1133">Transmembrane helix</keyword>
<dbReference type="Pfam" id="PF20226">
    <property type="entry name" value="DUF6585"/>
    <property type="match status" value="1"/>
</dbReference>
<dbReference type="AlphaFoldDB" id="A0A7D6ZJC3"/>
<gene>
    <name evidence="2" type="ORF">H0264_28030</name>
</gene>
<name>A0A7D6ZJC3_9NOCA</name>
<accession>A0A7D6ZJC3</accession>
<dbReference type="KEGG" id="nhu:H0264_28030"/>
<keyword evidence="3" id="KW-1185">Reference proteome</keyword>
<sequence>MCAKPVPPAYDSELWRRISAAATDADLGRHVRTYWPSLPQWRRFIPFLVILGILDAVAVAALRAGETGIAVLIGGFLSGGPTLVLLITMIKVAIRRRRYGGARLDLYELGLVRVRRADLRVARYDSTAALPRVSVTRPAREGGTPTYHLDLTDITGRRFEVSDAFSGPWATEVQQAITTLRFPRDLAAVHAGHRIDFGEIWVTETAIGDKKRSIPWAEVEPIATLPHELIEIRGGRKSLVASKLNLPNFELFRMLFEHLRRSHSA</sequence>
<evidence type="ECO:0000313" key="2">
    <source>
        <dbReference type="EMBL" id="QLY29123.1"/>
    </source>
</evidence>
<dbReference type="Proteomes" id="UP000515512">
    <property type="component" value="Chromosome"/>
</dbReference>
<keyword evidence="1" id="KW-0472">Membrane</keyword>
<dbReference type="InterPro" id="IPR046492">
    <property type="entry name" value="DUF6585"/>
</dbReference>
<reference evidence="2 3" key="1">
    <citation type="submission" date="2020-07" db="EMBL/GenBank/DDBJ databases">
        <authorList>
            <person name="Zhuang K."/>
            <person name="Ran Y."/>
        </authorList>
    </citation>
    <scope>NUCLEOTIDE SEQUENCE [LARGE SCALE GENOMIC DNA]</scope>
    <source>
        <strain evidence="2 3">WCH-YHL-001</strain>
    </source>
</reference>
<feature type="transmembrane region" description="Helical" evidence="1">
    <location>
        <begin position="44"/>
        <end position="62"/>
    </location>
</feature>
<dbReference type="EMBL" id="CP059399">
    <property type="protein sequence ID" value="QLY29123.1"/>
    <property type="molecule type" value="Genomic_DNA"/>
</dbReference>
<proteinExistence type="predicted"/>
<evidence type="ECO:0000313" key="3">
    <source>
        <dbReference type="Proteomes" id="UP000515512"/>
    </source>
</evidence>